<feature type="chain" id="PRO_5035208534" description="Apple domain-containing protein" evidence="3">
    <location>
        <begin position="23"/>
        <end position="583"/>
    </location>
</feature>
<comment type="caution">
    <text evidence="5">The sequence shown here is derived from an EMBL/GenBank/DDBJ whole genome shotgun (WGS) entry which is preliminary data.</text>
</comment>
<dbReference type="EMBL" id="CAKKNE010000004">
    <property type="protein sequence ID" value="CAH0373268.1"/>
    <property type="molecule type" value="Genomic_DNA"/>
</dbReference>
<feature type="transmembrane region" description="Helical" evidence="2">
    <location>
        <begin position="460"/>
        <end position="482"/>
    </location>
</feature>
<feature type="domain" description="Apple" evidence="4">
    <location>
        <begin position="46"/>
        <end position="124"/>
    </location>
</feature>
<dbReference type="Gene3D" id="2.60.120.560">
    <property type="entry name" value="Exo-inulinase, domain 1"/>
    <property type="match status" value="1"/>
</dbReference>
<gene>
    <name evidence="5" type="ORF">PECAL_4P04520</name>
</gene>
<organism evidence="5 6">
    <name type="scientific">Pelagomonas calceolata</name>
    <dbReference type="NCBI Taxonomy" id="35677"/>
    <lineage>
        <taxon>Eukaryota</taxon>
        <taxon>Sar</taxon>
        <taxon>Stramenopiles</taxon>
        <taxon>Ochrophyta</taxon>
        <taxon>Pelagophyceae</taxon>
        <taxon>Pelagomonadales</taxon>
        <taxon>Pelagomonadaceae</taxon>
        <taxon>Pelagomonas</taxon>
    </lineage>
</organism>
<keyword evidence="2" id="KW-0812">Transmembrane</keyword>
<proteinExistence type="predicted"/>
<keyword evidence="2" id="KW-0472">Membrane</keyword>
<evidence type="ECO:0000256" key="3">
    <source>
        <dbReference type="SAM" id="SignalP"/>
    </source>
</evidence>
<protein>
    <recommendedName>
        <fullName evidence="4">Apple domain-containing protein</fullName>
    </recommendedName>
</protein>
<accession>A0A8J2SJ97</accession>
<evidence type="ECO:0000313" key="6">
    <source>
        <dbReference type="Proteomes" id="UP000789595"/>
    </source>
</evidence>
<evidence type="ECO:0000256" key="2">
    <source>
        <dbReference type="SAM" id="Phobius"/>
    </source>
</evidence>
<feature type="region of interest" description="Disordered" evidence="1">
    <location>
        <begin position="562"/>
        <end position="583"/>
    </location>
</feature>
<keyword evidence="6" id="KW-1185">Reference proteome</keyword>
<reference evidence="5" key="1">
    <citation type="submission" date="2021-11" db="EMBL/GenBank/DDBJ databases">
        <authorList>
            <consortium name="Genoscope - CEA"/>
            <person name="William W."/>
        </authorList>
    </citation>
    <scope>NUCLEOTIDE SEQUENCE</scope>
</reference>
<dbReference type="InterPro" id="IPR003609">
    <property type="entry name" value="Pan_app"/>
</dbReference>
<keyword evidence="2" id="KW-1133">Transmembrane helix</keyword>
<dbReference type="PROSITE" id="PS50948">
    <property type="entry name" value="PAN"/>
    <property type="match status" value="1"/>
</dbReference>
<evidence type="ECO:0000256" key="1">
    <source>
        <dbReference type="SAM" id="MobiDB-lite"/>
    </source>
</evidence>
<dbReference type="Proteomes" id="UP000789595">
    <property type="component" value="Unassembled WGS sequence"/>
</dbReference>
<keyword evidence="3" id="KW-0732">Signal</keyword>
<evidence type="ECO:0000259" key="4">
    <source>
        <dbReference type="PROSITE" id="PS50948"/>
    </source>
</evidence>
<name>A0A8J2SJ97_9STRA</name>
<feature type="signal peptide" evidence="3">
    <location>
        <begin position="1"/>
        <end position="22"/>
    </location>
</feature>
<feature type="region of interest" description="Disordered" evidence="1">
    <location>
        <begin position="486"/>
        <end position="514"/>
    </location>
</feature>
<dbReference type="AlphaFoldDB" id="A0A8J2SJ97"/>
<sequence>MRQALCLFLLAPVDQVAQLTAAQECPEEADFDFSSSVPLAYDGGECGHFCRAYNWCIDRHNIAEYNDKTLTECACACQSNSACVSFDWRDGTGYNCALQFARSSEVSHGTTCIDIGWSYFEKLTMTAGTCFSDDFSSIDSGWISVEGDWSWSGGTVDNNVGNYDEGNVLYIDADYSDGYLEASVSVSSGEEAGLLFRITDMPAAANYFNDAGQMYYCGIARINYSQMVICGRMNNNWSELFTYYTTIAQGQFYDLGINMDGSDFTVFLDGAEIGSFSDSSYSSGGVGLRTYQGRGVYDSISYEAPECTTTTTTTTGTGYIFQAGRCYPESGAPLINTGGGMANDVSDDFRETASPQLCYNYCAANTMGNNYMGLDLRSTGGQDCKPAQDDYNDDRWGMCKRPAVTSVAIEDMDWSWMTEDYVCFTEDFDADAELSELCDEGESDADGGGGDDKDSDDNSLALILGVVGAVVVVGIAIMIVVMKRRKPAKPPSEAAPPVAAVVHEPTSPPPPPLAPIKAMALEMMAEETAEFAPEAASLPPGYVSGAEAAAMAQPSEGWGRRFASWRAVGEPPPPPQAEFEPEC</sequence>
<evidence type="ECO:0000313" key="5">
    <source>
        <dbReference type="EMBL" id="CAH0373268.1"/>
    </source>
</evidence>